<evidence type="ECO:0000256" key="2">
    <source>
        <dbReference type="SAM" id="MobiDB-lite"/>
    </source>
</evidence>
<comment type="caution">
    <text evidence="5">The sequence shown here is derived from an EMBL/GenBank/DDBJ whole genome shotgun (WGS) entry which is preliminary data.</text>
</comment>
<sequence length="433" mass="46057">MDEYDLDEATQHALDRLTLLVDAGSALASTLELREALRRVCRIVAQRLGGWCAVDVVEEDGRIHRVCVVHGDHGETGDRPWEGHLPPLPPRGREPGPLRRVLDGAGPLLLDRDALAAARAHGEPVDTGRPGPLRGPLADSAVIAPLRSRGEIMGALTVARPDPRAPLLGDDVALVADLTHRVALAVDNARLHQQARHVAELLQRSLLPDLPRPDALRLAARYVPSPDAAEVGGDWYDSFVLPGGATALIIGDVTGHDLHAAIAMSHLRNMLRGIACDREEPPGAILRRLDIAHSNLLPEDTATCLYGLLEGPPGGPWQFHHASAGHPPPLLITADGDSRYLTGGRGVLLGASPERERGSVIESLPPGATLLLYTDGLIERRTESLDQGMVRLRRQAAGLVGEPLDALCDGLLAALGSGADDDVALLALRLPEA</sequence>
<name>A0ABS2TUC5_9ACTN</name>
<dbReference type="InterPro" id="IPR001932">
    <property type="entry name" value="PPM-type_phosphatase-like_dom"/>
</dbReference>
<dbReference type="InterPro" id="IPR029016">
    <property type="entry name" value="GAF-like_dom_sf"/>
</dbReference>
<evidence type="ECO:0000313" key="6">
    <source>
        <dbReference type="Proteomes" id="UP000749040"/>
    </source>
</evidence>
<dbReference type="RefSeq" id="WP_205358808.1">
    <property type="nucleotide sequence ID" value="NZ_JADKYB010000011.1"/>
</dbReference>
<protein>
    <submittedName>
        <fullName evidence="5">SpoIIE family protein phosphatase</fullName>
    </submittedName>
</protein>
<feature type="domain" description="PPM-type phosphatase" evidence="4">
    <location>
        <begin position="216"/>
        <end position="430"/>
    </location>
</feature>
<dbReference type="InterPro" id="IPR003018">
    <property type="entry name" value="GAF"/>
</dbReference>
<dbReference type="InterPro" id="IPR036457">
    <property type="entry name" value="PPM-type-like_dom_sf"/>
</dbReference>
<keyword evidence="1" id="KW-0378">Hydrolase</keyword>
<dbReference type="SUPFAM" id="SSF81606">
    <property type="entry name" value="PP2C-like"/>
    <property type="match status" value="1"/>
</dbReference>
<dbReference type="Pfam" id="PF07228">
    <property type="entry name" value="SpoIIE"/>
    <property type="match status" value="1"/>
</dbReference>
<evidence type="ECO:0000256" key="1">
    <source>
        <dbReference type="ARBA" id="ARBA00022801"/>
    </source>
</evidence>
<dbReference type="SMART" id="SM00331">
    <property type="entry name" value="PP2C_SIG"/>
    <property type="match status" value="1"/>
</dbReference>
<proteinExistence type="predicted"/>
<evidence type="ECO:0000259" key="4">
    <source>
        <dbReference type="SMART" id="SM00331"/>
    </source>
</evidence>
<dbReference type="SMART" id="SM00065">
    <property type="entry name" value="GAF"/>
    <property type="match status" value="1"/>
</dbReference>
<dbReference type="PANTHER" id="PTHR43156:SF2">
    <property type="entry name" value="STAGE II SPORULATION PROTEIN E"/>
    <property type="match status" value="1"/>
</dbReference>
<accession>A0ABS2TUC5</accession>
<dbReference type="Proteomes" id="UP000749040">
    <property type="component" value="Unassembled WGS sequence"/>
</dbReference>
<feature type="domain" description="GAF" evidence="3">
    <location>
        <begin position="28"/>
        <end position="196"/>
    </location>
</feature>
<dbReference type="PANTHER" id="PTHR43156">
    <property type="entry name" value="STAGE II SPORULATION PROTEIN E-RELATED"/>
    <property type="match status" value="1"/>
</dbReference>
<reference evidence="5 6" key="1">
    <citation type="submission" date="2021-01" db="EMBL/GenBank/DDBJ databases">
        <title>Streptomyces acididurans sp. nov., isolated from a peat swamp forest soil.</title>
        <authorList>
            <person name="Chantavorakit T."/>
            <person name="Duangmal K."/>
        </authorList>
    </citation>
    <scope>NUCLEOTIDE SEQUENCE [LARGE SCALE GENOMIC DNA]</scope>
    <source>
        <strain evidence="5 6">KK5PA1</strain>
    </source>
</reference>
<dbReference type="EMBL" id="JADKYB010000011">
    <property type="protein sequence ID" value="MBM9506931.1"/>
    <property type="molecule type" value="Genomic_DNA"/>
</dbReference>
<keyword evidence="6" id="KW-1185">Reference proteome</keyword>
<dbReference type="Gene3D" id="3.30.450.40">
    <property type="match status" value="1"/>
</dbReference>
<dbReference type="Pfam" id="PF01590">
    <property type="entry name" value="GAF"/>
    <property type="match status" value="1"/>
</dbReference>
<dbReference type="SUPFAM" id="SSF55781">
    <property type="entry name" value="GAF domain-like"/>
    <property type="match status" value="1"/>
</dbReference>
<evidence type="ECO:0000259" key="3">
    <source>
        <dbReference type="SMART" id="SM00065"/>
    </source>
</evidence>
<organism evidence="5 6">
    <name type="scientific">Actinacidiphila acididurans</name>
    <dbReference type="NCBI Taxonomy" id="2784346"/>
    <lineage>
        <taxon>Bacteria</taxon>
        <taxon>Bacillati</taxon>
        <taxon>Actinomycetota</taxon>
        <taxon>Actinomycetes</taxon>
        <taxon>Kitasatosporales</taxon>
        <taxon>Streptomycetaceae</taxon>
        <taxon>Actinacidiphila</taxon>
    </lineage>
</organism>
<feature type="region of interest" description="Disordered" evidence="2">
    <location>
        <begin position="76"/>
        <end position="95"/>
    </location>
</feature>
<dbReference type="Gene3D" id="3.60.40.10">
    <property type="entry name" value="PPM-type phosphatase domain"/>
    <property type="match status" value="1"/>
</dbReference>
<gene>
    <name evidence="5" type="ORF">ITX44_20845</name>
</gene>
<evidence type="ECO:0000313" key="5">
    <source>
        <dbReference type="EMBL" id="MBM9506931.1"/>
    </source>
</evidence>
<dbReference type="InterPro" id="IPR052016">
    <property type="entry name" value="Bact_Sigma-Reg"/>
</dbReference>